<dbReference type="InterPro" id="IPR036282">
    <property type="entry name" value="Glutathione-S-Trfase_C_sf"/>
</dbReference>
<dbReference type="Gene3D" id="1.20.1050.10">
    <property type="match status" value="1"/>
</dbReference>
<dbReference type="SUPFAM" id="SSF47616">
    <property type="entry name" value="GST C-terminal domain-like"/>
    <property type="match status" value="1"/>
</dbReference>
<dbReference type="InterPro" id="IPR036249">
    <property type="entry name" value="Thioredoxin-like_sf"/>
</dbReference>
<dbReference type="Pfam" id="PF13409">
    <property type="entry name" value="GST_N_2"/>
    <property type="match status" value="1"/>
</dbReference>
<name>A0A6N6WF49_9BURK</name>
<dbReference type="CDD" id="cd03051">
    <property type="entry name" value="GST_N_GTT2_like"/>
    <property type="match status" value="1"/>
</dbReference>
<dbReference type="InterPro" id="IPR040079">
    <property type="entry name" value="Glutathione_S-Trfase"/>
</dbReference>
<proteinExistence type="predicted"/>
<gene>
    <name evidence="3" type="ORF">FSO04_16830</name>
</gene>
<evidence type="ECO:0000313" key="4">
    <source>
        <dbReference type="Proteomes" id="UP000463700"/>
    </source>
</evidence>
<feature type="domain" description="GST N-terminal" evidence="1">
    <location>
        <begin position="1"/>
        <end position="83"/>
    </location>
</feature>
<dbReference type="InterPro" id="IPR050983">
    <property type="entry name" value="GST_Omega/HSP26"/>
</dbReference>
<evidence type="ECO:0000259" key="1">
    <source>
        <dbReference type="PROSITE" id="PS50404"/>
    </source>
</evidence>
<dbReference type="Proteomes" id="UP000463700">
    <property type="component" value="Unassembled WGS sequence"/>
</dbReference>
<dbReference type="Pfam" id="PF00043">
    <property type="entry name" value="GST_C"/>
    <property type="match status" value="1"/>
</dbReference>
<dbReference type="SFLD" id="SFLDG00358">
    <property type="entry name" value="Main_(cytGST)"/>
    <property type="match status" value="1"/>
</dbReference>
<reference evidence="3 4" key="1">
    <citation type="journal article" date="2020" name="Int. J. Syst. Evol. Microbiol.">
        <title>Paraburkholderia madseniana sp. nov., a phenolic acid-degrading bacterium isolated from acidic forest soil.</title>
        <authorList>
            <person name="Wilhelm R.C."/>
            <person name="Murphy S.J.L."/>
            <person name="Feriancek N.M."/>
            <person name="Karasz D.C."/>
            <person name="DeRito C.M."/>
            <person name="Newman J.D."/>
            <person name="Buckley D.H."/>
        </authorList>
    </citation>
    <scope>NUCLEOTIDE SEQUENCE [LARGE SCALE GENOMIC DNA]</scope>
    <source>
        <strain evidence="3 4">RP11</strain>
    </source>
</reference>
<dbReference type="InterPro" id="IPR004045">
    <property type="entry name" value="Glutathione_S-Trfase_N"/>
</dbReference>
<dbReference type="RefSeq" id="WP_154560758.1">
    <property type="nucleotide sequence ID" value="NZ_JAMXWG010000022.1"/>
</dbReference>
<dbReference type="EMBL" id="VOSW01000029">
    <property type="protein sequence ID" value="KAE8758731.1"/>
    <property type="molecule type" value="Genomic_DNA"/>
</dbReference>
<dbReference type="OrthoDB" id="9797500at2"/>
<dbReference type="PANTHER" id="PTHR43968:SF6">
    <property type="entry name" value="GLUTATHIONE S-TRANSFERASE OMEGA"/>
    <property type="match status" value="1"/>
</dbReference>
<dbReference type="InterPro" id="IPR004046">
    <property type="entry name" value="GST_C"/>
</dbReference>
<evidence type="ECO:0000313" key="3">
    <source>
        <dbReference type="EMBL" id="KAE8758731.1"/>
    </source>
</evidence>
<feature type="domain" description="GST C-terminal" evidence="2">
    <location>
        <begin position="88"/>
        <end position="226"/>
    </location>
</feature>
<dbReference type="GO" id="GO:0005737">
    <property type="term" value="C:cytoplasm"/>
    <property type="evidence" value="ECO:0007669"/>
    <property type="project" value="TreeGrafter"/>
</dbReference>
<dbReference type="InterPro" id="IPR034345">
    <property type="entry name" value="Gtt2-like_N"/>
</dbReference>
<dbReference type="PROSITE" id="PS50404">
    <property type="entry name" value="GST_NTER"/>
    <property type="match status" value="1"/>
</dbReference>
<dbReference type="SFLD" id="SFLDS00019">
    <property type="entry name" value="Glutathione_Transferase_(cytos"/>
    <property type="match status" value="1"/>
</dbReference>
<comment type="caution">
    <text evidence="3">The sequence shown here is derived from an EMBL/GenBank/DDBJ whole genome shotgun (WGS) entry which is preliminary data.</text>
</comment>
<dbReference type="PROSITE" id="PS50405">
    <property type="entry name" value="GST_CTER"/>
    <property type="match status" value="1"/>
</dbReference>
<dbReference type="Gene3D" id="3.40.30.10">
    <property type="entry name" value="Glutaredoxin"/>
    <property type="match status" value="1"/>
</dbReference>
<organism evidence="3 4">
    <name type="scientific">Paraburkholderia madseniana</name>
    <dbReference type="NCBI Taxonomy" id="2599607"/>
    <lineage>
        <taxon>Bacteria</taxon>
        <taxon>Pseudomonadati</taxon>
        <taxon>Pseudomonadota</taxon>
        <taxon>Betaproteobacteria</taxon>
        <taxon>Burkholderiales</taxon>
        <taxon>Burkholderiaceae</taxon>
        <taxon>Paraburkholderia</taxon>
    </lineage>
</organism>
<dbReference type="SUPFAM" id="SSF52833">
    <property type="entry name" value="Thioredoxin-like"/>
    <property type="match status" value="1"/>
</dbReference>
<dbReference type="GO" id="GO:0016740">
    <property type="term" value="F:transferase activity"/>
    <property type="evidence" value="ECO:0007669"/>
    <property type="project" value="UniProtKB-KW"/>
</dbReference>
<sequence length="243" mass="27072">MKIHDIEGFPNPARIRIVLAEKRMESLVEFVRVNLYDAEHQKGPFREKNPTSTVPVLELDDGTFIGECVAIAEYLDNLDGNPILTGRTPREKAVIHMMQRRADHQLIDGIGVFFHHSTPGLGKANEAFKSADWAFRKQWGDKHGERAIAGMKYFDGVLQTQPYVAGDQFSVADITVWAALMHGDYAGLTVPADHTALLEWRARINDRPSVKNRSGQNLNAEDLPHLEPLLAYLNSKAATSSAS</sequence>
<dbReference type="AlphaFoldDB" id="A0A6N6WF49"/>
<keyword evidence="3" id="KW-0808">Transferase</keyword>
<accession>A0A6N6WF49</accession>
<dbReference type="InterPro" id="IPR010987">
    <property type="entry name" value="Glutathione-S-Trfase_C-like"/>
</dbReference>
<dbReference type="PANTHER" id="PTHR43968">
    <property type="match status" value="1"/>
</dbReference>
<evidence type="ECO:0000259" key="2">
    <source>
        <dbReference type="PROSITE" id="PS50405"/>
    </source>
</evidence>
<protein>
    <submittedName>
        <fullName evidence="3">Glutathione S-transferase</fullName>
    </submittedName>
</protein>